<dbReference type="Proteomes" id="UP000095287">
    <property type="component" value="Unplaced"/>
</dbReference>
<keyword evidence="1" id="KW-0812">Transmembrane</keyword>
<proteinExistence type="predicted"/>
<keyword evidence="1" id="KW-0472">Membrane</keyword>
<name>A0A1I7YE23_9BILA</name>
<protein>
    <submittedName>
        <fullName evidence="3">PBPe domain-containing protein</fullName>
    </submittedName>
</protein>
<dbReference type="AlphaFoldDB" id="A0A1I7YE23"/>
<sequence>MMEQVNLDAAEEPIASPLLKDSSITWTETMWFKFVLVALTVFLTSVIVLYVAEWYVIVKLASATKTEQGYREALGMLYNGERLN</sequence>
<accession>A0A1I7YE23</accession>
<keyword evidence="1" id="KW-1133">Transmembrane helix</keyword>
<reference evidence="3" key="1">
    <citation type="submission" date="2016-11" db="UniProtKB">
        <authorList>
            <consortium name="WormBaseParasite"/>
        </authorList>
    </citation>
    <scope>IDENTIFICATION</scope>
</reference>
<evidence type="ECO:0000313" key="3">
    <source>
        <dbReference type="WBParaSite" id="L893_g15189.t1"/>
    </source>
</evidence>
<keyword evidence="2" id="KW-1185">Reference proteome</keyword>
<evidence type="ECO:0000313" key="2">
    <source>
        <dbReference type="Proteomes" id="UP000095287"/>
    </source>
</evidence>
<organism evidence="2 3">
    <name type="scientific">Steinernema glaseri</name>
    <dbReference type="NCBI Taxonomy" id="37863"/>
    <lineage>
        <taxon>Eukaryota</taxon>
        <taxon>Metazoa</taxon>
        <taxon>Ecdysozoa</taxon>
        <taxon>Nematoda</taxon>
        <taxon>Chromadorea</taxon>
        <taxon>Rhabditida</taxon>
        <taxon>Tylenchina</taxon>
        <taxon>Panagrolaimomorpha</taxon>
        <taxon>Strongyloidoidea</taxon>
        <taxon>Steinernematidae</taxon>
        <taxon>Steinernema</taxon>
    </lineage>
</organism>
<evidence type="ECO:0000256" key="1">
    <source>
        <dbReference type="SAM" id="Phobius"/>
    </source>
</evidence>
<dbReference type="WBParaSite" id="L893_g15189.t1">
    <property type="protein sequence ID" value="L893_g15189.t1"/>
    <property type="gene ID" value="L893_g15189"/>
</dbReference>
<feature type="transmembrane region" description="Helical" evidence="1">
    <location>
        <begin position="30"/>
        <end position="52"/>
    </location>
</feature>